<proteinExistence type="predicted"/>
<comment type="caution">
    <text evidence="2">The sequence shown here is derived from an EMBL/GenBank/DDBJ whole genome shotgun (WGS) entry which is preliminary data.</text>
</comment>
<feature type="signal peptide" evidence="1">
    <location>
        <begin position="1"/>
        <end position="21"/>
    </location>
</feature>
<sequence length="197" mass="22391">MSSHFVGTVSATLWLCRLLYCRRRRWCRAQGCSCSCGTRAHRRRKVSLTRYLSVTQVMAWEFNRLWDSMSTNNTIPSRPGLRIRIVALLLYSSRRDGFDDRSNKLPIYLLRLTAVDSQHDLTVFLSSVSDGYHRHLASPGSFPRLLRSSVACALAMISGLDKLELVQDDPQSEWIRLACAFVLGPEQMLLSTVNDHG</sequence>
<dbReference type="Proteomes" id="UP001175227">
    <property type="component" value="Unassembled WGS sequence"/>
</dbReference>
<gene>
    <name evidence="2" type="ORF">IW261DRAFT_383889</name>
</gene>
<keyword evidence="3" id="KW-1185">Reference proteome</keyword>
<evidence type="ECO:0000256" key="1">
    <source>
        <dbReference type="SAM" id="SignalP"/>
    </source>
</evidence>
<organism evidence="2 3">
    <name type="scientific">Armillaria novae-zelandiae</name>
    <dbReference type="NCBI Taxonomy" id="153914"/>
    <lineage>
        <taxon>Eukaryota</taxon>
        <taxon>Fungi</taxon>
        <taxon>Dikarya</taxon>
        <taxon>Basidiomycota</taxon>
        <taxon>Agaricomycotina</taxon>
        <taxon>Agaricomycetes</taxon>
        <taxon>Agaricomycetidae</taxon>
        <taxon>Agaricales</taxon>
        <taxon>Marasmiineae</taxon>
        <taxon>Physalacriaceae</taxon>
        <taxon>Armillaria</taxon>
    </lineage>
</organism>
<dbReference type="EMBL" id="JAUEPR010000002">
    <property type="protein sequence ID" value="KAK0488944.1"/>
    <property type="molecule type" value="Genomic_DNA"/>
</dbReference>
<feature type="chain" id="PRO_5041351389" description="Transcription factor domain-containing protein" evidence="1">
    <location>
        <begin position="22"/>
        <end position="197"/>
    </location>
</feature>
<accession>A0AA39PSS3</accession>
<evidence type="ECO:0008006" key="4">
    <source>
        <dbReference type="Google" id="ProtNLM"/>
    </source>
</evidence>
<keyword evidence="1" id="KW-0732">Signal</keyword>
<protein>
    <recommendedName>
        <fullName evidence="4">Transcription factor domain-containing protein</fullName>
    </recommendedName>
</protein>
<reference evidence="2" key="1">
    <citation type="submission" date="2023-06" db="EMBL/GenBank/DDBJ databases">
        <authorList>
            <consortium name="Lawrence Berkeley National Laboratory"/>
            <person name="Ahrendt S."/>
            <person name="Sahu N."/>
            <person name="Indic B."/>
            <person name="Wong-Bajracharya J."/>
            <person name="Merenyi Z."/>
            <person name="Ke H.-M."/>
            <person name="Monk M."/>
            <person name="Kocsube S."/>
            <person name="Drula E."/>
            <person name="Lipzen A."/>
            <person name="Balint B."/>
            <person name="Henrissat B."/>
            <person name="Andreopoulos B."/>
            <person name="Martin F.M."/>
            <person name="Harder C.B."/>
            <person name="Rigling D."/>
            <person name="Ford K.L."/>
            <person name="Foster G.D."/>
            <person name="Pangilinan J."/>
            <person name="Papanicolaou A."/>
            <person name="Barry K."/>
            <person name="LaButti K."/>
            <person name="Viragh M."/>
            <person name="Koriabine M."/>
            <person name="Yan M."/>
            <person name="Riley R."/>
            <person name="Champramary S."/>
            <person name="Plett K.L."/>
            <person name="Tsai I.J."/>
            <person name="Slot J."/>
            <person name="Sipos G."/>
            <person name="Plett J."/>
            <person name="Nagy L.G."/>
            <person name="Grigoriev I.V."/>
        </authorList>
    </citation>
    <scope>NUCLEOTIDE SEQUENCE</scope>
    <source>
        <strain evidence="2">ICMP 16352</strain>
    </source>
</reference>
<evidence type="ECO:0000313" key="2">
    <source>
        <dbReference type="EMBL" id="KAK0488944.1"/>
    </source>
</evidence>
<dbReference type="AlphaFoldDB" id="A0AA39PSS3"/>
<evidence type="ECO:0000313" key="3">
    <source>
        <dbReference type="Proteomes" id="UP001175227"/>
    </source>
</evidence>
<name>A0AA39PSS3_9AGAR</name>